<comment type="caution">
    <text evidence="1">The sequence shown here is derived from an EMBL/GenBank/DDBJ whole genome shotgun (WGS) entry which is preliminary data.</text>
</comment>
<protein>
    <submittedName>
        <fullName evidence="1">IS66 family insertion sequence element accessory protein TnpB</fullName>
    </submittedName>
</protein>
<dbReference type="EMBL" id="JAQIEV010000116">
    <property type="protein sequence ID" value="MDA3783423.1"/>
    <property type="molecule type" value="Genomic_DNA"/>
</dbReference>
<feature type="non-terminal residue" evidence="1">
    <location>
        <position position="53"/>
    </location>
</feature>
<proteinExistence type="predicted"/>
<organism evidence="1 3">
    <name type="scientific">Lactobacillus delbrueckii</name>
    <dbReference type="NCBI Taxonomy" id="1584"/>
    <lineage>
        <taxon>Bacteria</taxon>
        <taxon>Bacillati</taxon>
        <taxon>Bacillota</taxon>
        <taxon>Bacilli</taxon>
        <taxon>Lactobacillales</taxon>
        <taxon>Lactobacillaceae</taxon>
        <taxon>Lactobacillus</taxon>
    </lineage>
</organism>
<dbReference type="PANTHER" id="PTHR36455:SF1">
    <property type="entry name" value="BLR8292 PROTEIN"/>
    <property type="match status" value="1"/>
</dbReference>
<dbReference type="InterPro" id="IPR008878">
    <property type="entry name" value="Transposase_IS66_Orf2"/>
</dbReference>
<name>A0ABD4W4A0_9LACO</name>
<dbReference type="AlphaFoldDB" id="A0ABD4W4A0"/>
<dbReference type="PANTHER" id="PTHR36455">
    <property type="match status" value="1"/>
</dbReference>
<accession>A0ABD4W4A0</accession>
<reference evidence="1 3" key="1">
    <citation type="submission" date="2023-01" db="EMBL/GenBank/DDBJ databases">
        <title>Sequencing of the bacterial strains from artisanal fermented milk Matsoni.</title>
        <authorList>
            <person name="Rozman V."/>
            <person name="Accetto T."/>
            <person name="Bogovic Matijasic B."/>
        </authorList>
    </citation>
    <scope>NUCLEOTIDE SEQUENCE [LARGE SCALE GENOMIC DNA]</scope>
    <source>
        <strain evidence="1">Lbl143</strain>
        <strain evidence="3">lbl143</strain>
    </source>
</reference>
<evidence type="ECO:0000313" key="2">
    <source>
        <dbReference type="EMBL" id="MDA3783487.1"/>
    </source>
</evidence>
<evidence type="ECO:0000313" key="1">
    <source>
        <dbReference type="EMBL" id="MDA3783423.1"/>
    </source>
</evidence>
<dbReference type="Pfam" id="PF05717">
    <property type="entry name" value="TnpB_IS66"/>
    <property type="match status" value="1"/>
</dbReference>
<gene>
    <name evidence="1" type="primary">tnpB</name>
    <name evidence="1" type="ORF">PF593_10195</name>
    <name evidence="2" type="ORF">PF593_10635</name>
</gene>
<sequence>MINLAELGRVFIVCGKTDMRRGIDSLAYIVKKSFNLDPFSGCVFLFCGSRRDR</sequence>
<dbReference type="Proteomes" id="UP001213083">
    <property type="component" value="Unassembled WGS sequence"/>
</dbReference>
<evidence type="ECO:0000313" key="3">
    <source>
        <dbReference type="Proteomes" id="UP001213083"/>
    </source>
</evidence>
<dbReference type="EMBL" id="JAQIEV010000202">
    <property type="protein sequence ID" value="MDA3783487.1"/>
    <property type="molecule type" value="Genomic_DNA"/>
</dbReference>
<dbReference type="RefSeq" id="WP_082222687.1">
    <property type="nucleotide sequence ID" value="NZ_JAQIEQ010000193.1"/>
</dbReference>